<dbReference type="SUPFAM" id="SSF55174">
    <property type="entry name" value="Alpha-L RNA-binding motif"/>
    <property type="match status" value="1"/>
</dbReference>
<dbReference type="Gene3D" id="3.10.290.10">
    <property type="entry name" value="RNA-binding S4 domain"/>
    <property type="match status" value="1"/>
</dbReference>
<evidence type="ECO:0000313" key="12">
    <source>
        <dbReference type="Proteomes" id="UP001237011"/>
    </source>
</evidence>
<dbReference type="PRINTS" id="PR01040">
    <property type="entry name" value="TRNASYNTHTYR"/>
</dbReference>
<organism evidence="11 12">
    <name type="scientific">Mycoplasma seminis</name>
    <dbReference type="NCBI Taxonomy" id="512749"/>
    <lineage>
        <taxon>Bacteria</taxon>
        <taxon>Bacillati</taxon>
        <taxon>Mycoplasmatota</taxon>
        <taxon>Mollicutes</taxon>
        <taxon>Mycoplasmataceae</taxon>
        <taxon>Mycoplasma</taxon>
    </lineage>
</organism>
<feature type="binding site" evidence="8">
    <location>
        <position position="33"/>
    </location>
    <ligand>
        <name>L-tyrosine</name>
        <dbReference type="ChEBI" id="CHEBI:58315"/>
    </ligand>
</feature>
<evidence type="ECO:0000256" key="4">
    <source>
        <dbReference type="ARBA" id="ARBA00022884"/>
    </source>
</evidence>
<dbReference type="Proteomes" id="UP001237011">
    <property type="component" value="Chromosome"/>
</dbReference>
<evidence type="ECO:0000256" key="3">
    <source>
        <dbReference type="ARBA" id="ARBA00022840"/>
    </source>
</evidence>
<evidence type="ECO:0000256" key="6">
    <source>
        <dbReference type="ARBA" id="ARBA00023146"/>
    </source>
</evidence>
<evidence type="ECO:0000256" key="2">
    <source>
        <dbReference type="ARBA" id="ARBA00022741"/>
    </source>
</evidence>
<dbReference type="Gene3D" id="3.40.50.620">
    <property type="entry name" value="HUPs"/>
    <property type="match status" value="1"/>
</dbReference>
<feature type="binding site" evidence="8">
    <location>
        <position position="160"/>
    </location>
    <ligand>
        <name>L-tyrosine</name>
        <dbReference type="ChEBI" id="CHEBI:58315"/>
    </ligand>
</feature>
<keyword evidence="4 9" id="KW-0694">RNA-binding</keyword>
<evidence type="ECO:0000256" key="8">
    <source>
        <dbReference type="HAMAP-Rule" id="MF_02006"/>
    </source>
</evidence>
<dbReference type="PANTHER" id="PTHR11766:SF0">
    <property type="entry name" value="TYROSINE--TRNA LIGASE, MITOCHONDRIAL"/>
    <property type="match status" value="1"/>
</dbReference>
<dbReference type="InterPro" id="IPR014729">
    <property type="entry name" value="Rossmann-like_a/b/a_fold"/>
</dbReference>
<feature type="domain" description="Tyrosine--tRNA ligase SYY-like C-terminal" evidence="10">
    <location>
        <begin position="329"/>
        <end position="408"/>
    </location>
</feature>
<feature type="short sequence motif" description="'HIGH' region" evidence="8">
    <location>
        <begin position="38"/>
        <end position="47"/>
    </location>
</feature>
<evidence type="ECO:0000256" key="7">
    <source>
        <dbReference type="ARBA" id="ARBA00048248"/>
    </source>
</evidence>
<keyword evidence="1 8" id="KW-0436">Ligase</keyword>
<keyword evidence="5 8" id="KW-0648">Protein biosynthesis</keyword>
<feature type="binding site" evidence="8">
    <location>
        <position position="164"/>
    </location>
    <ligand>
        <name>L-tyrosine</name>
        <dbReference type="ChEBI" id="CHEBI:58315"/>
    </ligand>
</feature>
<dbReference type="Gene3D" id="1.10.240.10">
    <property type="entry name" value="Tyrosyl-Transfer RNA Synthetase"/>
    <property type="match status" value="1"/>
</dbReference>
<dbReference type="GO" id="GO:0004831">
    <property type="term" value="F:tyrosine-tRNA ligase activity"/>
    <property type="evidence" value="ECO:0007669"/>
    <property type="project" value="UniProtKB-EC"/>
</dbReference>
<feature type="short sequence motif" description="'KMSKS' region" evidence="8">
    <location>
        <begin position="222"/>
        <end position="226"/>
    </location>
</feature>
<dbReference type="SUPFAM" id="SSF52374">
    <property type="entry name" value="Nucleotidylyl transferase"/>
    <property type="match status" value="1"/>
</dbReference>
<keyword evidence="2 8" id="KW-0547">Nucleotide-binding</keyword>
<accession>A0ABY9HBL4</accession>
<dbReference type="PROSITE" id="PS50889">
    <property type="entry name" value="S4"/>
    <property type="match status" value="1"/>
</dbReference>
<sequence>MMTIIEDLKQRGILKAISSEEKFNNLPQGAAVYCGFDPTATSLHLGNYIQIANLIRFKNHGFKVYALLGGATGMIGDPSFKDAERQLLDNETILNNKNHIKAQLESFGLEVIDNYDFYKDMNILEFLRSVGKLVNVSYMLAKDSVASRIDKGLSFTEFSYQLIQGWDFLSLYKDKNVMIQFGGSDQWGNITTGLDMISTMFGNEHKALAITANLLTDANGNKFGKSTGGGSLWLDSDKTKPYIMYQFLLNQPDSEVEKLLNWLTFLDKVEIDEILKLHNENPAARIAQKALAFNVIKQVHNEEEAKKAHLASTILFSKDLNLTEIAVDEIEMLQDVLNTIELKQNENLVSQLIAQGILKSKREAKEFIQNKALKVNLIPVDEESNLTSEIWNKKYALLHVGKKHIYLVKLVA</sequence>
<dbReference type="InterPro" id="IPR036986">
    <property type="entry name" value="S4_RNA-bd_sf"/>
</dbReference>
<dbReference type="EC" id="6.1.1.1" evidence="8"/>
<dbReference type="InterPro" id="IPR002305">
    <property type="entry name" value="aa-tRNA-synth_Ic"/>
</dbReference>
<comment type="subcellular location">
    <subcellularLocation>
        <location evidence="8">Cytoplasm</location>
    </subcellularLocation>
</comment>
<comment type="similarity">
    <text evidence="8">Belongs to the class-I aminoacyl-tRNA synthetase family. TyrS type 1 subfamily.</text>
</comment>
<dbReference type="PANTHER" id="PTHR11766">
    <property type="entry name" value="TYROSYL-TRNA SYNTHETASE"/>
    <property type="match status" value="1"/>
</dbReference>
<dbReference type="Pfam" id="PF00579">
    <property type="entry name" value="tRNA-synt_1b"/>
    <property type="match status" value="1"/>
</dbReference>
<keyword evidence="8" id="KW-0963">Cytoplasm</keyword>
<dbReference type="InterPro" id="IPR002307">
    <property type="entry name" value="Tyr-tRNA-ligase"/>
</dbReference>
<comment type="subunit">
    <text evidence="8">Homodimer.</text>
</comment>
<dbReference type="Pfam" id="PF22421">
    <property type="entry name" value="SYY_C-terminal"/>
    <property type="match status" value="1"/>
</dbReference>
<gene>
    <name evidence="8 11" type="primary">tyrS</name>
    <name evidence="11" type="ORF">Q8852_04160</name>
</gene>
<feature type="binding site" evidence="8">
    <location>
        <position position="225"/>
    </location>
    <ligand>
        <name>ATP</name>
        <dbReference type="ChEBI" id="CHEBI:30616"/>
    </ligand>
</feature>
<comment type="function">
    <text evidence="8">Catalyzes the attachment of tyrosine to tRNA(Tyr) in a two-step reaction: tyrosine is first activated by ATP to form Tyr-AMP and then transferred to the acceptor end of tRNA(Tyr).</text>
</comment>
<evidence type="ECO:0000256" key="5">
    <source>
        <dbReference type="ARBA" id="ARBA00022917"/>
    </source>
</evidence>
<dbReference type="NCBIfam" id="TIGR00234">
    <property type="entry name" value="tyrS"/>
    <property type="match status" value="1"/>
</dbReference>
<proteinExistence type="inferred from homology"/>
<dbReference type="InterPro" id="IPR024088">
    <property type="entry name" value="Tyr-tRNA-ligase_bac-type"/>
</dbReference>
<evidence type="ECO:0000259" key="10">
    <source>
        <dbReference type="Pfam" id="PF22421"/>
    </source>
</evidence>
<keyword evidence="12" id="KW-1185">Reference proteome</keyword>
<comment type="catalytic activity">
    <reaction evidence="7 8">
        <text>tRNA(Tyr) + L-tyrosine + ATP = L-tyrosyl-tRNA(Tyr) + AMP + diphosphate + H(+)</text>
        <dbReference type="Rhea" id="RHEA:10220"/>
        <dbReference type="Rhea" id="RHEA-COMP:9706"/>
        <dbReference type="Rhea" id="RHEA-COMP:9707"/>
        <dbReference type="ChEBI" id="CHEBI:15378"/>
        <dbReference type="ChEBI" id="CHEBI:30616"/>
        <dbReference type="ChEBI" id="CHEBI:33019"/>
        <dbReference type="ChEBI" id="CHEBI:58315"/>
        <dbReference type="ChEBI" id="CHEBI:78442"/>
        <dbReference type="ChEBI" id="CHEBI:78536"/>
        <dbReference type="ChEBI" id="CHEBI:456215"/>
        <dbReference type="EC" id="6.1.1.1"/>
    </reaction>
</comment>
<protein>
    <recommendedName>
        <fullName evidence="8">Tyrosine--tRNA ligase</fullName>
        <ecNumber evidence="8">6.1.1.1</ecNumber>
    </recommendedName>
    <alternativeName>
        <fullName evidence="8">Tyrosyl-tRNA synthetase</fullName>
        <shortName evidence="8">TyrRS</shortName>
    </alternativeName>
</protein>
<name>A0ABY9HBL4_9MOLU</name>
<evidence type="ECO:0000256" key="1">
    <source>
        <dbReference type="ARBA" id="ARBA00022598"/>
    </source>
</evidence>
<keyword evidence="3 8" id="KW-0067">ATP-binding</keyword>
<dbReference type="HAMAP" id="MF_02006">
    <property type="entry name" value="Tyr_tRNA_synth_type1"/>
    <property type="match status" value="1"/>
</dbReference>
<dbReference type="InterPro" id="IPR024107">
    <property type="entry name" value="Tyr-tRNA-ligase_bac_1"/>
</dbReference>
<reference evidence="11" key="1">
    <citation type="submission" date="2023-08" db="EMBL/GenBank/DDBJ databases">
        <title>Complete genome sequence of Mycoplasma seminis 2200.</title>
        <authorList>
            <person name="Spergser J."/>
        </authorList>
    </citation>
    <scope>NUCLEOTIDE SEQUENCE [LARGE SCALE GENOMIC DNA]</scope>
    <source>
        <strain evidence="11">2200</strain>
    </source>
</reference>
<dbReference type="CDD" id="cd00805">
    <property type="entry name" value="TyrRS_core"/>
    <property type="match status" value="1"/>
</dbReference>
<dbReference type="InterPro" id="IPR054608">
    <property type="entry name" value="SYY-like_C"/>
</dbReference>
<evidence type="ECO:0000256" key="9">
    <source>
        <dbReference type="PROSITE-ProRule" id="PRU00182"/>
    </source>
</evidence>
<dbReference type="EMBL" id="CP132191">
    <property type="protein sequence ID" value="WLP85989.1"/>
    <property type="molecule type" value="Genomic_DNA"/>
</dbReference>
<keyword evidence="6 8" id="KW-0030">Aminoacyl-tRNA synthetase</keyword>
<evidence type="ECO:0000313" key="11">
    <source>
        <dbReference type="EMBL" id="WLP85989.1"/>
    </source>
</evidence>